<dbReference type="GO" id="GO:0005886">
    <property type="term" value="C:plasma membrane"/>
    <property type="evidence" value="ECO:0007669"/>
    <property type="project" value="TreeGrafter"/>
</dbReference>
<dbReference type="GO" id="GO:0016197">
    <property type="term" value="P:endosomal transport"/>
    <property type="evidence" value="ECO:0007669"/>
    <property type="project" value="TreeGrafter"/>
</dbReference>
<evidence type="ECO:0000313" key="3">
    <source>
        <dbReference type="Proteomes" id="UP000198287"/>
    </source>
</evidence>
<keyword evidence="3" id="KW-1185">Reference proteome</keyword>
<gene>
    <name evidence="2" type="ORF">Fcan01_10934</name>
</gene>
<dbReference type="AlphaFoldDB" id="A0A226ECJ3"/>
<dbReference type="InterPro" id="IPR029063">
    <property type="entry name" value="SAM-dependent_MTases_sf"/>
</dbReference>
<sequence>MISVITILGLHQSNYDGSTHLEEPIRVPEFASPVGDEIDIFDVNTFMSATDMLVVKYLYQHRLYPPPWEDITVDRIPPSHLPATAIDPMFKLLNASGGGFFIECGANDGKFYSRTLQLEKDFGWGGLLIEASPSLFGKLRKSRRSAWMANVCLSGKIEKVEFKMNFNTSKDWMPGTGLINPGSKYKAPNYKPYGLDINGFTSEGIIDCFPLQSLLAAINRKSVDLFALDVQGHEFQVLQGIPFDQMDIKFLIVEYSLTPEGKNSILDLMRKYGYKTVHDNGEDVYLKKIRK</sequence>
<dbReference type="Gene3D" id="3.40.50.150">
    <property type="entry name" value="Vaccinia Virus protein VP39"/>
    <property type="match status" value="1"/>
</dbReference>
<dbReference type="Proteomes" id="UP000198287">
    <property type="component" value="Unassembled WGS sequence"/>
</dbReference>
<evidence type="ECO:0000259" key="1">
    <source>
        <dbReference type="Pfam" id="PF05050"/>
    </source>
</evidence>
<dbReference type="SUPFAM" id="SSF53335">
    <property type="entry name" value="S-adenosyl-L-methionine-dependent methyltransferases"/>
    <property type="match status" value="1"/>
</dbReference>
<dbReference type="Pfam" id="PF05050">
    <property type="entry name" value="Methyltransf_21"/>
    <property type="match status" value="1"/>
</dbReference>
<protein>
    <submittedName>
        <fullName evidence="2">Protein Star</fullName>
    </submittedName>
</protein>
<name>A0A226ECJ3_FOLCA</name>
<feature type="domain" description="Methyltransferase FkbM" evidence="1">
    <location>
        <begin position="103"/>
        <end position="275"/>
    </location>
</feature>
<dbReference type="GO" id="GO:0005794">
    <property type="term" value="C:Golgi apparatus"/>
    <property type="evidence" value="ECO:0007669"/>
    <property type="project" value="TreeGrafter"/>
</dbReference>
<dbReference type="InterPro" id="IPR053202">
    <property type="entry name" value="EGF_Rcpt_Signaling_Reg"/>
</dbReference>
<dbReference type="InterPro" id="IPR006342">
    <property type="entry name" value="FkbM_mtfrase"/>
</dbReference>
<accession>A0A226ECJ3</accession>
<dbReference type="GO" id="GO:0031902">
    <property type="term" value="C:late endosome membrane"/>
    <property type="evidence" value="ECO:0007669"/>
    <property type="project" value="TreeGrafter"/>
</dbReference>
<proteinExistence type="predicted"/>
<dbReference type="PANTHER" id="PTHR34009">
    <property type="entry name" value="PROTEIN STAR"/>
    <property type="match status" value="1"/>
</dbReference>
<dbReference type="GO" id="GO:0005789">
    <property type="term" value="C:endoplasmic reticulum membrane"/>
    <property type="evidence" value="ECO:0007669"/>
    <property type="project" value="TreeGrafter"/>
</dbReference>
<reference evidence="2 3" key="1">
    <citation type="submission" date="2015-12" db="EMBL/GenBank/DDBJ databases">
        <title>The genome of Folsomia candida.</title>
        <authorList>
            <person name="Faddeeva A."/>
            <person name="Derks M.F."/>
            <person name="Anvar Y."/>
            <person name="Smit S."/>
            <person name="Van Straalen N."/>
            <person name="Roelofs D."/>
        </authorList>
    </citation>
    <scope>NUCLEOTIDE SEQUENCE [LARGE SCALE GENOMIC DNA]</scope>
    <source>
        <strain evidence="2 3">VU population</strain>
        <tissue evidence="2">Whole body</tissue>
    </source>
</reference>
<organism evidence="2 3">
    <name type="scientific">Folsomia candida</name>
    <name type="common">Springtail</name>
    <dbReference type="NCBI Taxonomy" id="158441"/>
    <lineage>
        <taxon>Eukaryota</taxon>
        <taxon>Metazoa</taxon>
        <taxon>Ecdysozoa</taxon>
        <taxon>Arthropoda</taxon>
        <taxon>Hexapoda</taxon>
        <taxon>Collembola</taxon>
        <taxon>Entomobryomorpha</taxon>
        <taxon>Isotomoidea</taxon>
        <taxon>Isotomidae</taxon>
        <taxon>Proisotominae</taxon>
        <taxon>Folsomia</taxon>
    </lineage>
</organism>
<dbReference type="GO" id="GO:0006888">
    <property type="term" value="P:endoplasmic reticulum to Golgi vesicle-mediated transport"/>
    <property type="evidence" value="ECO:0007669"/>
    <property type="project" value="TreeGrafter"/>
</dbReference>
<dbReference type="OrthoDB" id="6357215at2759"/>
<evidence type="ECO:0000313" key="2">
    <source>
        <dbReference type="EMBL" id="OXA54918.1"/>
    </source>
</evidence>
<dbReference type="EMBL" id="LNIX01000005">
    <property type="protein sequence ID" value="OXA54918.1"/>
    <property type="molecule type" value="Genomic_DNA"/>
</dbReference>
<dbReference type="PANTHER" id="PTHR34009:SF2">
    <property type="entry name" value="PROTEIN STAR"/>
    <property type="match status" value="1"/>
</dbReference>
<comment type="caution">
    <text evidence="2">The sequence shown here is derived from an EMBL/GenBank/DDBJ whole genome shotgun (WGS) entry which is preliminary data.</text>
</comment>